<evidence type="ECO:0000313" key="2">
    <source>
        <dbReference type="EMBL" id="KAG2620752.1"/>
    </source>
</evidence>
<proteinExistence type="predicted"/>
<name>A0A8T0U7T7_PANVG</name>
<comment type="caution">
    <text evidence="2">The sequence shown here is derived from an EMBL/GenBank/DDBJ whole genome shotgun (WGS) entry which is preliminary data.</text>
</comment>
<reference evidence="2" key="1">
    <citation type="submission" date="2020-05" db="EMBL/GenBank/DDBJ databases">
        <title>WGS assembly of Panicum virgatum.</title>
        <authorList>
            <person name="Lovell J.T."/>
            <person name="Jenkins J."/>
            <person name="Shu S."/>
            <person name="Juenger T.E."/>
            <person name="Schmutz J."/>
        </authorList>
    </citation>
    <scope>NUCLEOTIDE SEQUENCE</scope>
    <source>
        <strain evidence="2">AP13</strain>
    </source>
</reference>
<feature type="compositionally biased region" description="Polar residues" evidence="1">
    <location>
        <begin position="25"/>
        <end position="36"/>
    </location>
</feature>
<dbReference type="AlphaFoldDB" id="A0A8T0U7T7"/>
<evidence type="ECO:0000313" key="3">
    <source>
        <dbReference type="Proteomes" id="UP000823388"/>
    </source>
</evidence>
<evidence type="ECO:0000256" key="1">
    <source>
        <dbReference type="SAM" id="MobiDB-lite"/>
    </source>
</evidence>
<gene>
    <name evidence="2" type="ORF">PVAP13_3NG200600</name>
</gene>
<protein>
    <submittedName>
        <fullName evidence="2">Uncharacterized protein</fullName>
    </submittedName>
</protein>
<feature type="region of interest" description="Disordered" evidence="1">
    <location>
        <begin position="21"/>
        <end position="40"/>
    </location>
</feature>
<organism evidence="2 3">
    <name type="scientific">Panicum virgatum</name>
    <name type="common">Blackwell switchgrass</name>
    <dbReference type="NCBI Taxonomy" id="38727"/>
    <lineage>
        <taxon>Eukaryota</taxon>
        <taxon>Viridiplantae</taxon>
        <taxon>Streptophyta</taxon>
        <taxon>Embryophyta</taxon>
        <taxon>Tracheophyta</taxon>
        <taxon>Spermatophyta</taxon>
        <taxon>Magnoliopsida</taxon>
        <taxon>Liliopsida</taxon>
        <taxon>Poales</taxon>
        <taxon>Poaceae</taxon>
        <taxon>PACMAD clade</taxon>
        <taxon>Panicoideae</taxon>
        <taxon>Panicodae</taxon>
        <taxon>Paniceae</taxon>
        <taxon>Panicinae</taxon>
        <taxon>Panicum</taxon>
        <taxon>Panicum sect. Hiantes</taxon>
    </lineage>
</organism>
<accession>A0A8T0U7T7</accession>
<dbReference type="EMBL" id="CM029042">
    <property type="protein sequence ID" value="KAG2620752.1"/>
    <property type="molecule type" value="Genomic_DNA"/>
</dbReference>
<sequence length="73" mass="8115">MEYYLTPSSVFSFGTLHRTGGKGQYSCSSQGSTATPSKEKQIPTLPIRRMQQIFFALLQLQSSTNGLYFCIQG</sequence>
<dbReference type="Proteomes" id="UP000823388">
    <property type="component" value="Chromosome 3N"/>
</dbReference>
<keyword evidence="3" id="KW-1185">Reference proteome</keyword>